<dbReference type="AlphaFoldDB" id="A0A836HTV7"/>
<keyword evidence="2 3" id="KW-0040">ANK repeat</keyword>
<keyword evidence="6" id="KW-1185">Reference proteome</keyword>
<dbReference type="SUPFAM" id="SSF48403">
    <property type="entry name" value="Ankyrin repeat"/>
    <property type="match status" value="1"/>
</dbReference>
<dbReference type="Gene3D" id="1.25.40.20">
    <property type="entry name" value="Ankyrin repeat-containing domain"/>
    <property type="match status" value="1"/>
</dbReference>
<dbReference type="InterPro" id="IPR002110">
    <property type="entry name" value="Ankyrin_rpt"/>
</dbReference>
<dbReference type="Proteomes" id="UP000674318">
    <property type="component" value="Unassembled WGS sequence"/>
</dbReference>
<organism evidence="5 6">
    <name type="scientific">Porcisia hertigi</name>
    <dbReference type="NCBI Taxonomy" id="2761500"/>
    <lineage>
        <taxon>Eukaryota</taxon>
        <taxon>Discoba</taxon>
        <taxon>Euglenozoa</taxon>
        <taxon>Kinetoplastea</taxon>
        <taxon>Metakinetoplastina</taxon>
        <taxon>Trypanosomatida</taxon>
        <taxon>Trypanosomatidae</taxon>
        <taxon>Leishmaniinae</taxon>
        <taxon>Porcisia</taxon>
    </lineage>
</organism>
<protein>
    <submittedName>
        <fullName evidence="5">Uncharacterized protein</fullName>
    </submittedName>
</protein>
<dbReference type="PANTHER" id="PTHR24123">
    <property type="entry name" value="ANKYRIN REPEAT-CONTAINING"/>
    <property type="match status" value="1"/>
</dbReference>
<gene>
    <name evidence="5" type="ORF">JKF63_00620</name>
</gene>
<dbReference type="InterPro" id="IPR036770">
    <property type="entry name" value="Ankyrin_rpt-contain_sf"/>
</dbReference>
<evidence type="ECO:0000313" key="5">
    <source>
        <dbReference type="EMBL" id="KAG5490500.1"/>
    </source>
</evidence>
<feature type="region of interest" description="Disordered" evidence="4">
    <location>
        <begin position="547"/>
        <end position="585"/>
    </location>
</feature>
<feature type="compositionally biased region" description="Polar residues" evidence="4">
    <location>
        <begin position="187"/>
        <end position="196"/>
    </location>
</feature>
<feature type="repeat" description="ANK" evidence="3">
    <location>
        <begin position="629"/>
        <end position="661"/>
    </location>
</feature>
<dbReference type="KEGG" id="phet:94286748"/>
<dbReference type="InterPro" id="IPR051165">
    <property type="entry name" value="Multifunctional_ANK_Repeat"/>
</dbReference>
<dbReference type="EMBL" id="JAFJZO010000036">
    <property type="protein sequence ID" value="KAG5490500.1"/>
    <property type="molecule type" value="Genomic_DNA"/>
</dbReference>
<keyword evidence="1" id="KW-0677">Repeat</keyword>
<feature type="compositionally biased region" description="Polar residues" evidence="4">
    <location>
        <begin position="549"/>
        <end position="558"/>
    </location>
</feature>
<comment type="caution">
    <text evidence="5">The sequence shown here is derived from an EMBL/GenBank/DDBJ whole genome shotgun (WGS) entry which is preliminary data.</text>
</comment>
<accession>A0A836HTV7</accession>
<evidence type="ECO:0000256" key="4">
    <source>
        <dbReference type="SAM" id="MobiDB-lite"/>
    </source>
</evidence>
<reference evidence="5 6" key="1">
    <citation type="submission" date="2021-02" db="EMBL/GenBank/DDBJ databases">
        <title>Porcisia hertigi Genome sequencing and assembly.</title>
        <authorList>
            <person name="Almutairi H."/>
            <person name="Gatherer D."/>
        </authorList>
    </citation>
    <scope>NUCLEOTIDE SEQUENCE [LARGE SCALE GENOMIC DNA]</scope>
    <source>
        <strain evidence="5 6">C119</strain>
    </source>
</reference>
<dbReference type="RefSeq" id="XP_067752828.1">
    <property type="nucleotide sequence ID" value="XM_067896671.1"/>
</dbReference>
<evidence type="ECO:0000256" key="2">
    <source>
        <dbReference type="ARBA" id="ARBA00023043"/>
    </source>
</evidence>
<feature type="region of interest" description="Disordered" evidence="4">
    <location>
        <begin position="179"/>
        <end position="208"/>
    </location>
</feature>
<dbReference type="GeneID" id="94286748"/>
<dbReference type="PROSITE" id="PS50088">
    <property type="entry name" value="ANK_REPEAT"/>
    <property type="match status" value="1"/>
</dbReference>
<proteinExistence type="predicted"/>
<name>A0A836HTV7_9TRYP</name>
<dbReference type="Pfam" id="PF12796">
    <property type="entry name" value="Ank_2"/>
    <property type="match status" value="1"/>
</dbReference>
<dbReference type="SMART" id="SM00248">
    <property type="entry name" value="ANK"/>
    <property type="match status" value="3"/>
</dbReference>
<dbReference type="PANTHER" id="PTHR24123:SF33">
    <property type="entry name" value="PROTEIN HOS4"/>
    <property type="match status" value="1"/>
</dbReference>
<dbReference type="OrthoDB" id="1577640at2759"/>
<evidence type="ECO:0000256" key="1">
    <source>
        <dbReference type="ARBA" id="ARBA00022737"/>
    </source>
</evidence>
<evidence type="ECO:0000256" key="3">
    <source>
        <dbReference type="PROSITE-ProRule" id="PRU00023"/>
    </source>
</evidence>
<evidence type="ECO:0000313" key="6">
    <source>
        <dbReference type="Proteomes" id="UP000674318"/>
    </source>
</evidence>
<sequence length="911" mass="100098">MRWHRRRNIPPELRAVARVVADANIHQFPDLAPVPGRTGPPVSALRSITAELNDEKPLDTQEFRLFRAAYEECRQHLHRVTNGVIASGTPIADVLMLAIRMDTLSTDLGVSLLSLFPVLGRVHAFLLDLSDRPGLGDSELQRQSLLLDRLTQFLYRIVERGEQVLHDYEEWEAQRSTLGSDHGAFDTESSTASSRTPADPPRKVSGSFRSEANCLTTAPIRHGEVALCRSSSGELFPQEFPPAAAFWRPESRLATTNRAAARKASDPVPLSGEHRLPAHLTDAVVSVNADLAVHFAHFQWYVEVTGEGSKCFDAHMYLEDHVLQSAWDFHVGRSHAACTAEEFRPFLPLFPMWSHEAVMSVVNFKDCGVISLHSLQRLLRVWGPLKFLDRNLHRELERGALVLSEPFDYLAFSLAARPDAMVGDYVVGLSDVVGELRIAVLRRARRHRLHLWASTDALPSSIPERAQGGDAPTIVMASPGNEAANLHHRLATVSYTLSCATGAWMVKGLAREEFESAVDAYAAFPEVFKRPCGLLMCSIGDAPLRPTLPSASPPQSLSDGEENTAAPPPLQPVTPTNPGEVGEGTTSALHRACYRNNARYVRTLLDRGGGTVVNTALVDPLVCDSFCWTPLLCAVNNPHNDPAELVAQLLEAGAEVDYMDDAECTALYYAIANGYAETTRLLLEHSPTLPTSPYTVPLLMAIGAHGCHLRGCDVQRLMEVVPAAAVVRVVVAHEHSLALVALATTILEEKLSGRDHRVSSSDRHLVAQHCSAGSAGAERYTSTEAEQLKRWVHHHTHRCLEARQDVQEAVRVLYARQYALSWRVWLDSLDASSKGGAAPWRRSQGAEVLLESHSPAPPSRTAGFSSLYRRTAFAVTNLPQLDHNCVPDSDKDICPLSAQQLATIRAIEYVI</sequence>